<feature type="region of interest" description="Disordered" evidence="3">
    <location>
        <begin position="701"/>
        <end position="824"/>
    </location>
</feature>
<dbReference type="FunFam" id="2.40.50.40:FF:000022">
    <property type="entry name" value="M-phase phosphoprotein 8"/>
    <property type="match status" value="1"/>
</dbReference>
<feature type="compositionally biased region" description="Basic and acidic residues" evidence="3">
    <location>
        <begin position="290"/>
        <end position="306"/>
    </location>
</feature>
<dbReference type="PROSITE" id="PS50013">
    <property type="entry name" value="CHROMO_2"/>
    <property type="match status" value="1"/>
</dbReference>
<feature type="compositionally biased region" description="Basic and acidic residues" evidence="3">
    <location>
        <begin position="448"/>
        <end position="460"/>
    </location>
</feature>
<dbReference type="OrthoDB" id="5376140at2759"/>
<feature type="region of interest" description="Disordered" evidence="3">
    <location>
        <begin position="1"/>
        <end position="22"/>
    </location>
</feature>
<accession>A0A6P7H288</accession>
<feature type="compositionally biased region" description="Basic and acidic residues" evidence="3">
    <location>
        <begin position="73"/>
        <end position="86"/>
    </location>
</feature>
<feature type="region of interest" description="Disordered" evidence="3">
    <location>
        <begin position="631"/>
        <end position="670"/>
    </location>
</feature>
<feature type="region of interest" description="Disordered" evidence="3">
    <location>
        <begin position="1368"/>
        <end position="1395"/>
    </location>
</feature>
<feature type="region of interest" description="Disordered" evidence="3">
    <location>
        <begin position="1686"/>
        <end position="1714"/>
    </location>
</feature>
<dbReference type="InParanoid" id="A0A6P7H288"/>
<feature type="compositionally biased region" description="Basic and acidic residues" evidence="3">
    <location>
        <begin position="1"/>
        <end position="10"/>
    </location>
</feature>
<dbReference type="RefSeq" id="XP_028249100.1">
    <property type="nucleotide sequence ID" value="XM_028393299.1"/>
</dbReference>
<feature type="domain" description="Chromo" evidence="4">
    <location>
        <begin position="22"/>
        <end position="81"/>
    </location>
</feature>
<feature type="compositionally biased region" description="Polar residues" evidence="3">
    <location>
        <begin position="249"/>
        <end position="262"/>
    </location>
</feature>
<sequence length="1804" mass="202041">MEAETDKVEPADSEQDEEEDVYEVERIIDMRVEEGEVLYRVRWKNYCSDDDTWEPEAHLEDCREVLLAFKKSQADAKAKKEAEVKKSVKPLPVKSEVIDADSESDSDKDRPTEVPVKKKKKKKIREEEEDDKTPLKEKKKKKKDKRKDEFRPLPAPETDDEEEERPSTPPSSPKEKKADLKKRLVDSDDEDDQPVPSKKHRKDKGKEGGKRKKEKGEEGKKKKGKRERKIETSEDEAAAPFEDDLSEVLSESQMDESGSTDTKSVEKPGVDDKSKQKKGKWEVKLQGIKDLIHDKKSKKTDGKDSSIQKLKSLTSKSKEDAPQSDSSDSSTLHKKVKSKGQESTSASQKVPPSSTSSSSSSSSVIAAANPVKAREEGLPKEDILGQKDATGSTNLFEKFLLNCEAKDRAPRRPLYQPVPEKTSTKPTKLIGKIEKIPKSAKESPSQKTEPEKTERTKQSDVSRPGQSYGFSLDSDEREEDSTGKPKLGDDSRERREKPEETQRPSWERKTPSDERRKRREDSEPRLFIACDDSQETAEGADKSDRGQATLSLGMDLNLDWMTLDDFQKHLNGEDELLSGPPLSPSGLRDAVKSGDYMTVKVALNSKEDYNLDQEACIGEKRSFDAERSLIEETSSSGALRLTSNIEEGTPKAKENMPQDLDGPNYGTNTKEMTVTRDEHAQKDGSNLLESKITACDLAVTQESQIKEDTKKEKEEGASSSKTSLNIDSSEGTINADGIEGMEKKSITNKLNSPKKAKDSSDEAENVVTGNSDSKDQVLSMSGDKDMLKIRSRRARRTVEKKQPTRSSQRTCKKVFEPAPSPPEEEKKEACKKHFCLYCKMAFTQLAKHLEKKHAEETDVAHAIHFPKGSKVRQTLLDQIRNKGDYEHNCKVLKSGDGEIVTKKQVKNTPISVRDFLPCQHCFAFYRKTDLWRHERSCKARKGDQKSAEMTRSRGDSASSHLLPMSEFLTGGCEEIIHIMHQDDISRHIRNDPLICKYGNALSVKYDNDKSQFAYIAQKMRELGRFVLAVNELDKSIKYLHEICQPSRFQLAVEGVKKVSGFDPSSSKFKTISLVSKIGYSLKRAAEIAFGESRMTEDSETESEVKKFIQLLDTKWTQSFSRKALAFSLRQEVKKVEVDKSTVTEDLMKLHKFITREGDEARKELKESPSLSTWKKLGEATLADVCLFNRGRVGNIGRLLLQTYTHKKIKGMFQPSADQVRKSTKLELDLGSSFTRLELEGQYGRNMLVLLTERMVLSIDLLVENREQAGVSKTNPYLFARTEGPSFIRALDCFRRAAVECGVKNPEALLSSSLREQIACCWQLMSLSERELDQVSALVGKTSQECYILSKNASQLEEVSKLLLKMERTLPSNTSPPSTARSGSGQKAALKRRPWSEKEQAAVRHYLSEFITRMKVPGKRECNACIAAEPDLRERSWTDVKNYVHNTLQTMRRRNNQQNPEGNPKSTKAGAQTIKTNLEDTSDICNMTTVDSDHLRESCCMTLMSTANLRDSLTFSQEMTPSYATLCSTSANMVHTTQPLISSFTALNATDTQVVPTFTPHDTTNALMPPVYTSENNRLLPMSPSYTHNAASMPPPSVYSPQDTTGSSMIPSFTSLNASNTSMVPGFASAPLVPSYSTLNDRIQPIVSSFTPLNHSNAPVYPINPAPMTAQVVPTVHGPSVSDRTLAVQDNKPTSSGGRQATPADKPQKRNKRLWSEEEQAAVRRQLGDFCKLVKIPGKKDCDACLAAEPALSSRTWREVKYYVHNSIQSLKRRGHVVASKQTGGPEPETQNPNPEWDGPIYLSL</sequence>
<feature type="compositionally biased region" description="Basic and acidic residues" evidence="3">
    <location>
        <begin position="431"/>
        <end position="441"/>
    </location>
</feature>
<evidence type="ECO:0000313" key="6">
    <source>
        <dbReference type="RefSeq" id="XP_028249100.1"/>
    </source>
</evidence>
<organism evidence="5 6">
    <name type="scientific">Parambassis ranga</name>
    <name type="common">Indian glassy fish</name>
    <dbReference type="NCBI Taxonomy" id="210632"/>
    <lineage>
        <taxon>Eukaryota</taxon>
        <taxon>Metazoa</taxon>
        <taxon>Chordata</taxon>
        <taxon>Craniata</taxon>
        <taxon>Vertebrata</taxon>
        <taxon>Euteleostomi</taxon>
        <taxon>Actinopterygii</taxon>
        <taxon>Neopterygii</taxon>
        <taxon>Teleostei</taxon>
        <taxon>Neoteleostei</taxon>
        <taxon>Acanthomorphata</taxon>
        <taxon>Ovalentaria</taxon>
        <taxon>Ambassidae</taxon>
        <taxon>Parambassis</taxon>
    </lineage>
</organism>
<feature type="compositionally biased region" description="Basic and acidic residues" evidence="3">
    <location>
        <begin position="263"/>
        <end position="283"/>
    </location>
</feature>
<dbReference type="GeneID" id="114426122"/>
<dbReference type="InterPro" id="IPR023780">
    <property type="entry name" value="Chromo_domain"/>
</dbReference>
<feature type="compositionally biased region" description="Basic and acidic residues" evidence="3">
    <location>
        <begin position="105"/>
        <end position="116"/>
    </location>
</feature>
<feature type="region of interest" description="Disordered" evidence="3">
    <location>
        <begin position="73"/>
        <end position="391"/>
    </location>
</feature>
<feature type="compositionally biased region" description="Basic and acidic residues" evidence="3">
    <location>
        <begin position="704"/>
        <end position="716"/>
    </location>
</feature>
<feature type="region of interest" description="Disordered" evidence="3">
    <location>
        <begin position="1450"/>
        <end position="1469"/>
    </location>
</feature>
<dbReference type="PROSITE" id="PS00598">
    <property type="entry name" value="CHROMO_1"/>
    <property type="match status" value="1"/>
</dbReference>
<dbReference type="CDD" id="cd18633">
    <property type="entry name" value="CD_MMP8"/>
    <property type="match status" value="1"/>
</dbReference>
<feature type="compositionally biased region" description="Basic and acidic residues" evidence="3">
    <location>
        <begin position="480"/>
        <end position="524"/>
    </location>
</feature>
<dbReference type="InterPro" id="IPR000953">
    <property type="entry name" value="Chromo/chromo_shadow_dom"/>
</dbReference>
<dbReference type="InterPro" id="IPR023779">
    <property type="entry name" value="Chromodomain_CS"/>
</dbReference>
<name>A0A6P7H288_9TELE</name>
<feature type="compositionally biased region" description="Basic and acidic residues" evidence="3">
    <location>
        <begin position="372"/>
        <end position="385"/>
    </location>
</feature>
<feature type="compositionally biased region" description="Low complexity" evidence="3">
    <location>
        <begin position="353"/>
        <end position="363"/>
    </location>
</feature>
<feature type="compositionally biased region" description="Basic and acidic residues" evidence="3">
    <location>
        <begin position="204"/>
        <end position="220"/>
    </location>
</feature>
<dbReference type="Proteomes" id="UP000515145">
    <property type="component" value="Chromosome 21"/>
</dbReference>
<gene>
    <name evidence="6" type="primary">mphosph8</name>
</gene>
<keyword evidence="5" id="KW-1185">Reference proteome</keyword>
<dbReference type="CTD" id="54737"/>
<feature type="region of interest" description="Disordered" evidence="3">
    <location>
        <begin position="1777"/>
        <end position="1804"/>
    </location>
</feature>
<dbReference type="SMART" id="SM00298">
    <property type="entry name" value="CHROMO"/>
    <property type="match status" value="1"/>
</dbReference>
<dbReference type="Gene3D" id="2.40.50.40">
    <property type="match status" value="1"/>
</dbReference>
<dbReference type="GO" id="GO:0005634">
    <property type="term" value="C:nucleus"/>
    <property type="evidence" value="ECO:0007669"/>
    <property type="project" value="UniProtKB-SubCell"/>
</dbReference>
<evidence type="ECO:0000259" key="4">
    <source>
        <dbReference type="PROSITE" id="PS50013"/>
    </source>
</evidence>
<evidence type="ECO:0000313" key="5">
    <source>
        <dbReference type="Proteomes" id="UP000515145"/>
    </source>
</evidence>
<reference evidence="6" key="1">
    <citation type="submission" date="2025-08" db="UniProtKB">
        <authorList>
            <consortium name="RefSeq"/>
        </authorList>
    </citation>
    <scope>IDENTIFICATION</scope>
</reference>
<dbReference type="Pfam" id="PF00385">
    <property type="entry name" value="Chromo"/>
    <property type="match status" value="1"/>
</dbReference>
<feature type="compositionally biased region" description="Acidic residues" evidence="3">
    <location>
        <begin position="11"/>
        <end position="22"/>
    </location>
</feature>
<feature type="compositionally biased region" description="Polar residues" evidence="3">
    <location>
        <begin position="767"/>
        <end position="779"/>
    </location>
</feature>
<feature type="compositionally biased region" description="Polar residues" evidence="3">
    <location>
        <begin position="631"/>
        <end position="646"/>
    </location>
</feature>
<proteinExistence type="predicted"/>
<dbReference type="SUPFAM" id="SSF54160">
    <property type="entry name" value="Chromo domain-like"/>
    <property type="match status" value="1"/>
</dbReference>
<keyword evidence="2" id="KW-0539">Nucleus</keyword>
<dbReference type="PANTHER" id="PTHR33480">
    <property type="entry name" value="SET DOMAIN-CONTAINING PROTEIN-RELATED"/>
    <property type="match status" value="1"/>
</dbReference>
<feature type="compositionally biased region" description="Acidic residues" evidence="3">
    <location>
        <begin position="233"/>
        <end position="246"/>
    </location>
</feature>
<dbReference type="InterPro" id="IPR016197">
    <property type="entry name" value="Chromo-like_dom_sf"/>
</dbReference>
<dbReference type="PANTHER" id="PTHR33480:SF5">
    <property type="entry name" value="SI:DKEY-51D8.9"/>
    <property type="match status" value="1"/>
</dbReference>
<comment type="subcellular location">
    <subcellularLocation>
        <location evidence="1">Nucleus</location>
    </subcellularLocation>
</comment>
<feature type="compositionally biased region" description="Basic and acidic residues" evidence="3">
    <location>
        <begin position="173"/>
        <end position="186"/>
    </location>
</feature>
<evidence type="ECO:0000256" key="3">
    <source>
        <dbReference type="SAM" id="MobiDB-lite"/>
    </source>
</evidence>
<evidence type="ECO:0000256" key="2">
    <source>
        <dbReference type="ARBA" id="ARBA00023242"/>
    </source>
</evidence>
<protein>
    <submittedName>
        <fullName evidence="6">M-phase phosphoprotein 8 isoform X1</fullName>
    </submittedName>
</protein>
<feature type="compositionally biased region" description="Polar residues" evidence="3">
    <location>
        <begin position="1369"/>
        <end position="1384"/>
    </location>
</feature>
<feature type="region of interest" description="Disordered" evidence="3">
    <location>
        <begin position="406"/>
        <end position="547"/>
    </location>
</feature>
<evidence type="ECO:0000256" key="1">
    <source>
        <dbReference type="ARBA" id="ARBA00004123"/>
    </source>
</evidence>
<feature type="compositionally biased region" description="Polar residues" evidence="3">
    <location>
        <begin position="341"/>
        <end position="352"/>
    </location>
</feature>